<proteinExistence type="predicted"/>
<name>A0A437PVC7_9ACTN</name>
<gene>
    <name evidence="1" type="ORF">EOT10_11355</name>
</gene>
<accession>A0A437PVC7</accession>
<protein>
    <submittedName>
        <fullName evidence="1">Uncharacterized protein</fullName>
    </submittedName>
</protein>
<dbReference type="OrthoDB" id="9927315at2"/>
<sequence length="123" mass="13979">MTTSRPHQQQDDPTDVRQVDADVQWARQIRLTLPPRGTVIERAMRLRGLLADLVSCGVVPENTHTRPLYRDAHFLIQLDVHGMKHTGAVDHLRALATSARAFNALYRLHRPKTQPSTEIEEKA</sequence>
<keyword evidence="2" id="KW-1185">Reference proteome</keyword>
<comment type="caution">
    <text evidence="1">The sequence shown here is derived from an EMBL/GenBank/DDBJ whole genome shotgun (WGS) entry which is preliminary data.</text>
</comment>
<evidence type="ECO:0000313" key="1">
    <source>
        <dbReference type="EMBL" id="RVU26168.1"/>
    </source>
</evidence>
<dbReference type="RefSeq" id="WP_127827994.1">
    <property type="nucleotide sequence ID" value="NZ_RZYA01000004.1"/>
</dbReference>
<dbReference type="Proteomes" id="UP000283128">
    <property type="component" value="Unassembled WGS sequence"/>
</dbReference>
<dbReference type="EMBL" id="RZYA01000004">
    <property type="protein sequence ID" value="RVU26168.1"/>
    <property type="molecule type" value="Genomic_DNA"/>
</dbReference>
<reference evidence="1 2" key="1">
    <citation type="submission" date="2019-01" db="EMBL/GenBank/DDBJ databases">
        <title>Genome sequences of Streptomyces and Rhizobium isolates collected from root and soil.</title>
        <authorList>
            <person name="Chhettri S."/>
            <person name="Sevigny J.L."/>
            <person name="Sen A."/>
            <person name="Ennis N."/>
            <person name="Tisa L."/>
        </authorList>
    </citation>
    <scope>NUCLEOTIDE SEQUENCE [LARGE SCALE GENOMIC DNA]</scope>
    <source>
        <strain evidence="1 2">San01</strain>
    </source>
</reference>
<organism evidence="1 2">
    <name type="scientific">Streptomyces antnestii</name>
    <dbReference type="NCBI Taxonomy" id="2494256"/>
    <lineage>
        <taxon>Bacteria</taxon>
        <taxon>Bacillati</taxon>
        <taxon>Actinomycetota</taxon>
        <taxon>Actinomycetes</taxon>
        <taxon>Kitasatosporales</taxon>
        <taxon>Streptomycetaceae</taxon>
        <taxon>Streptomyces</taxon>
    </lineage>
</organism>
<evidence type="ECO:0000313" key="2">
    <source>
        <dbReference type="Proteomes" id="UP000283128"/>
    </source>
</evidence>
<dbReference type="AlphaFoldDB" id="A0A437PVC7"/>